<name>X1PRU9_9ZZZZ</name>
<sequence>VDGVSVFSKTYAEIREIQQNSPELSAFAELNEDGDPTGHYVASIRDIPYESSIWVRVQNTGPAPVTFSQLFIKYTIKE</sequence>
<gene>
    <name evidence="1" type="ORF">S12H4_09489</name>
</gene>
<dbReference type="AlphaFoldDB" id="X1PRU9"/>
<comment type="caution">
    <text evidence="1">The sequence shown here is derived from an EMBL/GenBank/DDBJ whole genome shotgun (WGS) entry which is preliminary data.</text>
</comment>
<proteinExistence type="predicted"/>
<organism evidence="1">
    <name type="scientific">marine sediment metagenome</name>
    <dbReference type="NCBI Taxonomy" id="412755"/>
    <lineage>
        <taxon>unclassified sequences</taxon>
        <taxon>metagenomes</taxon>
        <taxon>ecological metagenomes</taxon>
    </lineage>
</organism>
<evidence type="ECO:0000313" key="1">
    <source>
        <dbReference type="EMBL" id="GAI58952.1"/>
    </source>
</evidence>
<protein>
    <submittedName>
        <fullName evidence="1">Uncharacterized protein</fullName>
    </submittedName>
</protein>
<dbReference type="EMBL" id="BARW01003861">
    <property type="protein sequence ID" value="GAI58952.1"/>
    <property type="molecule type" value="Genomic_DNA"/>
</dbReference>
<feature type="non-terminal residue" evidence="1">
    <location>
        <position position="1"/>
    </location>
</feature>
<reference evidence="1" key="1">
    <citation type="journal article" date="2014" name="Front. Microbiol.">
        <title>High frequency of phylogenetically diverse reductive dehalogenase-homologous genes in deep subseafloor sedimentary metagenomes.</title>
        <authorList>
            <person name="Kawai M."/>
            <person name="Futagami T."/>
            <person name="Toyoda A."/>
            <person name="Takaki Y."/>
            <person name="Nishi S."/>
            <person name="Hori S."/>
            <person name="Arai W."/>
            <person name="Tsubouchi T."/>
            <person name="Morono Y."/>
            <person name="Uchiyama I."/>
            <person name="Ito T."/>
            <person name="Fujiyama A."/>
            <person name="Inagaki F."/>
            <person name="Takami H."/>
        </authorList>
    </citation>
    <scope>NUCLEOTIDE SEQUENCE</scope>
    <source>
        <strain evidence="1">Expedition CK06-06</strain>
    </source>
</reference>
<accession>X1PRU9</accession>